<dbReference type="OMA" id="NINIGVW"/>
<evidence type="ECO:0000256" key="1">
    <source>
        <dbReference type="ARBA" id="ARBA00004141"/>
    </source>
</evidence>
<feature type="transmembrane region" description="Helical" evidence="8">
    <location>
        <begin position="460"/>
        <end position="480"/>
    </location>
</feature>
<comment type="subcellular location">
    <subcellularLocation>
        <location evidence="1">Membrane</location>
        <topology evidence="1">Multi-pass membrane protein</topology>
    </subcellularLocation>
</comment>
<evidence type="ECO:0000256" key="3">
    <source>
        <dbReference type="ARBA" id="ARBA00022692"/>
    </source>
</evidence>
<sequence>MESNLYIDGSRGHHSQDEGSQNQHAAPLAFSAQSTAVREMIMDEKKLNDAKVGLGDNTVFSVSSNDEIQGEDGAKTCAAEVVDKYKKELSNRHLQMIAIGGSIGTVGINYVINYIVTLPLELTSASIVINFWHPNINVAVWISIFFVLVIIVNILGVRAYGEVEFVVGMVKVVAVIGFIILGIVINCGGVRSDTRGYLGFRYWKDPGPFNNGFKGFCSVFLSAAFSFSGTEMIGIAASEAKDPAKNVTKATHQVFWRLLIFYALSVFIISIIIPSNMPDLLNASGANSAASPFVLAVRLANIRVLPDIINAVILLSTLSVGSSCTYATSRVMQGLSVNGHLPRFLMYVDAKGRPVYCMLVTLLAGCIAYVGCSSSSTTVFNWLLSLAGLSCFFSWGTICFSHIRFRQAYKRQKRSFYVPYRAPLGELGSWIGVILNVLCLAAQFYIAVWPIGAKPSVNNFFLSYLSAVIFLVCLIGWKLYDRSPIVNLNNVDLDLDRISYSEPTSTNDVESFRPPEEIAPSKA</sequence>
<feature type="domain" description="Amino acid permease/ SLC12A" evidence="9">
    <location>
        <begin position="105"/>
        <end position="485"/>
    </location>
</feature>
<dbReference type="GO" id="GO:0003333">
    <property type="term" value="P:amino acid transmembrane transport"/>
    <property type="evidence" value="ECO:0000318"/>
    <property type="project" value="GO_Central"/>
</dbReference>
<reference evidence="10 11" key="1">
    <citation type="journal article" date="2011" name="Science">
        <title>Comparative functional genomics of the fission yeasts.</title>
        <authorList>
            <person name="Rhind N."/>
            <person name="Chen Z."/>
            <person name="Yassour M."/>
            <person name="Thompson D.A."/>
            <person name="Haas B.J."/>
            <person name="Habib N."/>
            <person name="Wapinski I."/>
            <person name="Roy S."/>
            <person name="Lin M.F."/>
            <person name="Heiman D.I."/>
            <person name="Young S.K."/>
            <person name="Furuya K."/>
            <person name="Guo Y."/>
            <person name="Pidoux A."/>
            <person name="Chen H.M."/>
            <person name="Robbertse B."/>
            <person name="Goldberg J.M."/>
            <person name="Aoki K."/>
            <person name="Bayne E.H."/>
            <person name="Berlin A.M."/>
            <person name="Desjardins C.A."/>
            <person name="Dobbs E."/>
            <person name="Dukaj L."/>
            <person name="Fan L."/>
            <person name="FitzGerald M.G."/>
            <person name="French C."/>
            <person name="Gujja S."/>
            <person name="Hansen K."/>
            <person name="Keifenheim D."/>
            <person name="Levin J.Z."/>
            <person name="Mosher R.A."/>
            <person name="Mueller C.A."/>
            <person name="Pfiffner J."/>
            <person name="Priest M."/>
            <person name="Russ C."/>
            <person name="Smialowska A."/>
            <person name="Swoboda P."/>
            <person name="Sykes S.M."/>
            <person name="Vaughn M."/>
            <person name="Vengrova S."/>
            <person name="Yoder R."/>
            <person name="Zeng Q."/>
            <person name="Allshire R."/>
            <person name="Baulcombe D."/>
            <person name="Birren B.W."/>
            <person name="Brown W."/>
            <person name="Ekwall K."/>
            <person name="Kellis M."/>
            <person name="Leatherwood J."/>
            <person name="Levin H."/>
            <person name="Margalit H."/>
            <person name="Martienssen R."/>
            <person name="Nieduszynski C.A."/>
            <person name="Spatafora J.W."/>
            <person name="Friedman N."/>
            <person name="Dalgaard J.Z."/>
            <person name="Baumann P."/>
            <person name="Niki H."/>
            <person name="Regev A."/>
            <person name="Nusbaum C."/>
        </authorList>
    </citation>
    <scope>NUCLEOTIDE SEQUENCE [LARGE SCALE GENOMIC DNA]</scope>
    <source>
        <strain evidence="11">yFS275 / FY16936</strain>
    </source>
</reference>
<keyword evidence="2" id="KW-0813">Transport</keyword>
<dbReference type="eggNOG" id="KOG1286">
    <property type="taxonomic scope" value="Eukaryota"/>
</dbReference>
<feature type="transmembrane region" description="Helical" evidence="8">
    <location>
        <begin position="172"/>
        <end position="192"/>
    </location>
</feature>
<feature type="transmembrane region" description="Helical" evidence="8">
    <location>
        <begin position="136"/>
        <end position="160"/>
    </location>
</feature>
<evidence type="ECO:0000259" key="9">
    <source>
        <dbReference type="Pfam" id="PF00324"/>
    </source>
</evidence>
<dbReference type="EMBL" id="KE651167">
    <property type="protein sequence ID" value="EEB09681.1"/>
    <property type="molecule type" value="Genomic_DNA"/>
</dbReference>
<protein>
    <submittedName>
        <fullName evidence="10">General amino acid permease GAP1</fullName>
    </submittedName>
</protein>
<evidence type="ECO:0000313" key="10">
    <source>
        <dbReference type="EMBL" id="EEB09681.1"/>
    </source>
</evidence>
<dbReference type="Proteomes" id="UP000001744">
    <property type="component" value="Unassembled WGS sequence"/>
</dbReference>
<dbReference type="RefSeq" id="XP_002175974.1">
    <property type="nucleotide sequence ID" value="XM_002175938.1"/>
</dbReference>
<name>B6K827_SCHJY</name>
<dbReference type="Gene3D" id="1.20.1740.10">
    <property type="entry name" value="Amino acid/polyamine transporter I"/>
    <property type="match status" value="1"/>
</dbReference>
<feature type="transmembrane region" description="Helical" evidence="8">
    <location>
        <begin position="94"/>
        <end position="116"/>
    </location>
</feature>
<dbReference type="OrthoDB" id="3900342at2759"/>
<dbReference type="InterPro" id="IPR050524">
    <property type="entry name" value="APC_YAT"/>
</dbReference>
<dbReference type="VEuPathDB" id="FungiDB:SJAG_04903"/>
<organism evidence="10 11">
    <name type="scientific">Schizosaccharomyces japonicus (strain yFS275 / FY16936)</name>
    <name type="common">Fission yeast</name>
    <dbReference type="NCBI Taxonomy" id="402676"/>
    <lineage>
        <taxon>Eukaryota</taxon>
        <taxon>Fungi</taxon>
        <taxon>Dikarya</taxon>
        <taxon>Ascomycota</taxon>
        <taxon>Taphrinomycotina</taxon>
        <taxon>Schizosaccharomycetes</taxon>
        <taxon>Schizosaccharomycetales</taxon>
        <taxon>Schizosaccharomycetaceae</taxon>
        <taxon>Schizosaccharomyces</taxon>
    </lineage>
</organism>
<dbReference type="GeneID" id="7050335"/>
<keyword evidence="6 8" id="KW-0472">Membrane</keyword>
<dbReference type="GO" id="GO:0016020">
    <property type="term" value="C:membrane"/>
    <property type="evidence" value="ECO:0000318"/>
    <property type="project" value="GO_Central"/>
</dbReference>
<dbReference type="JaponicusDB" id="SJAG_04903"/>
<dbReference type="PANTHER" id="PTHR43341">
    <property type="entry name" value="AMINO ACID PERMEASE"/>
    <property type="match status" value="1"/>
</dbReference>
<evidence type="ECO:0000256" key="8">
    <source>
        <dbReference type="SAM" id="Phobius"/>
    </source>
</evidence>
<dbReference type="PANTHER" id="PTHR43341:SF1">
    <property type="entry name" value="GENERAL AMINO-ACID PERMEASE GAP1"/>
    <property type="match status" value="1"/>
</dbReference>
<evidence type="ECO:0000256" key="2">
    <source>
        <dbReference type="ARBA" id="ARBA00022448"/>
    </source>
</evidence>
<accession>B6K827</accession>
<keyword evidence="3 8" id="KW-0812">Transmembrane</keyword>
<dbReference type="InterPro" id="IPR004841">
    <property type="entry name" value="AA-permease/SLC12A_dom"/>
</dbReference>
<feature type="transmembrane region" description="Helical" evidence="8">
    <location>
        <begin position="254"/>
        <end position="273"/>
    </location>
</feature>
<evidence type="ECO:0000256" key="7">
    <source>
        <dbReference type="SAM" id="MobiDB-lite"/>
    </source>
</evidence>
<feature type="transmembrane region" description="Helical" evidence="8">
    <location>
        <begin position="424"/>
        <end position="448"/>
    </location>
</feature>
<keyword evidence="5 8" id="KW-1133">Transmembrane helix</keyword>
<feature type="region of interest" description="Disordered" evidence="7">
    <location>
        <begin position="503"/>
        <end position="523"/>
    </location>
</feature>
<dbReference type="Pfam" id="PF00324">
    <property type="entry name" value="AA_permease"/>
    <property type="match status" value="1"/>
</dbReference>
<evidence type="ECO:0000313" key="11">
    <source>
        <dbReference type="Proteomes" id="UP000001744"/>
    </source>
</evidence>
<dbReference type="HOGENOM" id="CLU_007946_12_0_1"/>
<evidence type="ECO:0000256" key="6">
    <source>
        <dbReference type="ARBA" id="ARBA00023136"/>
    </source>
</evidence>
<feature type="transmembrane region" description="Helical" evidence="8">
    <location>
        <begin position="353"/>
        <end position="370"/>
    </location>
</feature>
<gene>
    <name evidence="10" type="ORF">SJAG_04903</name>
</gene>
<dbReference type="AlphaFoldDB" id="B6K827"/>
<keyword evidence="11" id="KW-1185">Reference proteome</keyword>
<keyword evidence="4" id="KW-0029">Amino-acid transport</keyword>
<feature type="region of interest" description="Disordered" evidence="7">
    <location>
        <begin position="1"/>
        <end position="26"/>
    </location>
</feature>
<evidence type="ECO:0000256" key="5">
    <source>
        <dbReference type="ARBA" id="ARBA00022989"/>
    </source>
</evidence>
<dbReference type="GO" id="GO:0015171">
    <property type="term" value="F:amino acid transmembrane transporter activity"/>
    <property type="evidence" value="ECO:0000318"/>
    <property type="project" value="GO_Central"/>
</dbReference>
<dbReference type="STRING" id="402676.B6K827"/>
<feature type="transmembrane region" description="Helical" evidence="8">
    <location>
        <begin position="212"/>
        <end position="233"/>
    </location>
</feature>
<feature type="transmembrane region" description="Helical" evidence="8">
    <location>
        <begin position="382"/>
        <end position="403"/>
    </location>
</feature>
<proteinExistence type="predicted"/>
<feature type="transmembrane region" description="Helical" evidence="8">
    <location>
        <begin position="308"/>
        <end position="332"/>
    </location>
</feature>
<evidence type="ECO:0000256" key="4">
    <source>
        <dbReference type="ARBA" id="ARBA00022970"/>
    </source>
</evidence>